<sequence>MALALLFYRPEDLGLARFFTAGHPDEALLRAVHGALDGAGPLRPKELRERLDVRPRTLTNAINILDEAGAVRSTRKGFVTTIMSPDAAVTAAVQAVDLRERVDLSRVEMMRGYSETRSCRRVFLLSYFGEQLAGPCGNCDRSPCFSRNSVTARCR</sequence>
<dbReference type="InterPro" id="IPR032284">
    <property type="entry name" value="RecQ_Zn-bd"/>
</dbReference>
<keyword evidence="3" id="KW-1185">Reference proteome</keyword>
<organism evidence="2 3">
    <name type="scientific">Mycobacterium palustre</name>
    <dbReference type="NCBI Taxonomy" id="153971"/>
    <lineage>
        <taxon>Bacteria</taxon>
        <taxon>Bacillati</taxon>
        <taxon>Actinomycetota</taxon>
        <taxon>Actinomycetes</taxon>
        <taxon>Mycobacteriales</taxon>
        <taxon>Mycobacteriaceae</taxon>
        <taxon>Mycobacterium</taxon>
        <taxon>Mycobacterium simiae complex</taxon>
    </lineage>
</organism>
<protein>
    <recommendedName>
        <fullName evidence="1">ATP-dependent DNA helicase RecQ zinc-binding domain-containing protein</fullName>
    </recommendedName>
</protein>
<evidence type="ECO:0000259" key="1">
    <source>
        <dbReference type="Pfam" id="PF16124"/>
    </source>
</evidence>
<evidence type="ECO:0000313" key="2">
    <source>
        <dbReference type="EMBL" id="ORW19997.1"/>
    </source>
</evidence>
<dbReference type="InterPro" id="IPR036390">
    <property type="entry name" value="WH_DNA-bd_sf"/>
</dbReference>
<feature type="domain" description="ATP-dependent DNA helicase RecQ zinc-binding" evidence="1">
    <location>
        <begin position="98"/>
        <end position="140"/>
    </location>
</feature>
<reference evidence="2 3" key="1">
    <citation type="submission" date="2016-01" db="EMBL/GenBank/DDBJ databases">
        <title>The new phylogeny of the genus Mycobacterium.</title>
        <authorList>
            <person name="Tarcisio F."/>
            <person name="Conor M."/>
            <person name="Antonella G."/>
            <person name="Elisabetta G."/>
            <person name="Giulia F.S."/>
            <person name="Sara T."/>
            <person name="Anna F."/>
            <person name="Clotilde B."/>
            <person name="Roberto B."/>
            <person name="Veronica D.S."/>
            <person name="Fabio R."/>
            <person name="Monica P."/>
            <person name="Olivier J."/>
            <person name="Enrico T."/>
            <person name="Nicola S."/>
        </authorList>
    </citation>
    <scope>NUCLEOTIDE SEQUENCE [LARGE SCALE GENOMIC DNA]</scope>
    <source>
        <strain evidence="2 3">DSM 44572</strain>
    </source>
</reference>
<gene>
    <name evidence="2" type="ORF">AWC19_15900</name>
</gene>
<dbReference type="Gene3D" id="1.10.10.10">
    <property type="entry name" value="Winged helix-like DNA-binding domain superfamily/Winged helix DNA-binding domain"/>
    <property type="match status" value="1"/>
</dbReference>
<evidence type="ECO:0000313" key="3">
    <source>
        <dbReference type="Proteomes" id="UP000193529"/>
    </source>
</evidence>
<dbReference type="Proteomes" id="UP000193529">
    <property type="component" value="Unassembled WGS sequence"/>
</dbReference>
<dbReference type="EMBL" id="LQPJ01000127">
    <property type="protein sequence ID" value="ORW19997.1"/>
    <property type="molecule type" value="Genomic_DNA"/>
</dbReference>
<dbReference type="Pfam" id="PF16124">
    <property type="entry name" value="RecQ_Zn_bind"/>
    <property type="match status" value="1"/>
</dbReference>
<dbReference type="SUPFAM" id="SSF46785">
    <property type="entry name" value="Winged helix' DNA-binding domain"/>
    <property type="match status" value="1"/>
</dbReference>
<dbReference type="AlphaFoldDB" id="A0A1X1Z982"/>
<dbReference type="STRING" id="153971.AWC19_15900"/>
<dbReference type="InterPro" id="IPR036388">
    <property type="entry name" value="WH-like_DNA-bd_sf"/>
</dbReference>
<name>A0A1X1Z982_9MYCO</name>
<accession>A0A1X1Z982</accession>
<proteinExistence type="predicted"/>
<comment type="caution">
    <text evidence="2">The sequence shown here is derived from an EMBL/GenBank/DDBJ whole genome shotgun (WGS) entry which is preliminary data.</text>
</comment>